<organism evidence="1 2">
    <name type="scientific">Truncatella angustata</name>
    <dbReference type="NCBI Taxonomy" id="152316"/>
    <lineage>
        <taxon>Eukaryota</taxon>
        <taxon>Fungi</taxon>
        <taxon>Dikarya</taxon>
        <taxon>Ascomycota</taxon>
        <taxon>Pezizomycotina</taxon>
        <taxon>Sordariomycetes</taxon>
        <taxon>Xylariomycetidae</taxon>
        <taxon>Amphisphaeriales</taxon>
        <taxon>Sporocadaceae</taxon>
        <taxon>Truncatella</taxon>
    </lineage>
</organism>
<evidence type="ECO:0000313" key="1">
    <source>
        <dbReference type="EMBL" id="KAH6646823.1"/>
    </source>
</evidence>
<evidence type="ECO:0000313" key="2">
    <source>
        <dbReference type="Proteomes" id="UP000758603"/>
    </source>
</evidence>
<reference evidence="1" key="1">
    <citation type="journal article" date="2021" name="Nat. Commun.">
        <title>Genetic determinants of endophytism in the Arabidopsis root mycobiome.</title>
        <authorList>
            <person name="Mesny F."/>
            <person name="Miyauchi S."/>
            <person name="Thiergart T."/>
            <person name="Pickel B."/>
            <person name="Atanasova L."/>
            <person name="Karlsson M."/>
            <person name="Huettel B."/>
            <person name="Barry K.W."/>
            <person name="Haridas S."/>
            <person name="Chen C."/>
            <person name="Bauer D."/>
            <person name="Andreopoulos W."/>
            <person name="Pangilinan J."/>
            <person name="LaButti K."/>
            <person name="Riley R."/>
            <person name="Lipzen A."/>
            <person name="Clum A."/>
            <person name="Drula E."/>
            <person name="Henrissat B."/>
            <person name="Kohler A."/>
            <person name="Grigoriev I.V."/>
            <person name="Martin F.M."/>
            <person name="Hacquard S."/>
        </authorList>
    </citation>
    <scope>NUCLEOTIDE SEQUENCE</scope>
    <source>
        <strain evidence="1">MPI-SDFR-AT-0073</strain>
    </source>
</reference>
<dbReference type="RefSeq" id="XP_045953337.1">
    <property type="nucleotide sequence ID" value="XM_046103876.1"/>
</dbReference>
<protein>
    <submittedName>
        <fullName evidence="1">Uncharacterized protein</fullName>
    </submittedName>
</protein>
<dbReference type="Proteomes" id="UP000758603">
    <property type="component" value="Unassembled WGS sequence"/>
</dbReference>
<dbReference type="OrthoDB" id="5090509at2759"/>
<comment type="caution">
    <text evidence="1">The sequence shown here is derived from an EMBL/GenBank/DDBJ whole genome shotgun (WGS) entry which is preliminary data.</text>
</comment>
<accession>A0A9P8RIT2</accession>
<dbReference type="EMBL" id="JAGPXC010000009">
    <property type="protein sequence ID" value="KAH6646823.1"/>
    <property type="molecule type" value="Genomic_DNA"/>
</dbReference>
<gene>
    <name evidence="1" type="ORF">BKA67DRAFT_580662</name>
</gene>
<sequence>MPQSLRNSFQSFRISAPEFCVLFWVWLEYEFVVIDNEDAAKAMLEKLGSIDSLLASLKDWDWALRSKDGKLAHKLQGIAEEVQAFWNIAHPAVPQNLGIHLPNQIGHPLLWSLLGRQKATELTIEDPEEPGQIVNGQIIGRNSKKSAWFGLVLPSRKKPGCWRGYWIASKRHQQAYMDYVKTATLTLSIAGDSDFLDECQPEDFQIIAVFQMKWGKTYHTHALGVPYYDQSRVPMLYSKSILASGWGKKDTERVLGGHMRNAGQTNYLATEYHALDRVSAKAW</sequence>
<dbReference type="GeneID" id="70132767"/>
<name>A0A9P8RIT2_9PEZI</name>
<keyword evidence="2" id="KW-1185">Reference proteome</keyword>
<dbReference type="AlphaFoldDB" id="A0A9P8RIT2"/>
<proteinExistence type="predicted"/>